<evidence type="ECO:0000256" key="2">
    <source>
        <dbReference type="ARBA" id="ARBA00022679"/>
    </source>
</evidence>
<dbReference type="GO" id="GO:0006654">
    <property type="term" value="P:phosphatidic acid biosynthetic process"/>
    <property type="evidence" value="ECO:0007669"/>
    <property type="project" value="TreeGrafter"/>
</dbReference>
<evidence type="ECO:0000313" key="5">
    <source>
        <dbReference type="EMBL" id="QDT34054.1"/>
    </source>
</evidence>
<accession>A0A517QQZ7</accession>
<evidence type="ECO:0000256" key="1">
    <source>
        <dbReference type="ARBA" id="ARBA00005189"/>
    </source>
</evidence>
<proteinExistence type="predicted"/>
<dbReference type="SUPFAM" id="SSF69593">
    <property type="entry name" value="Glycerol-3-phosphate (1)-acyltransferase"/>
    <property type="match status" value="1"/>
</dbReference>
<evidence type="ECO:0000256" key="3">
    <source>
        <dbReference type="ARBA" id="ARBA00023315"/>
    </source>
</evidence>
<keyword evidence="2 5" id="KW-0808">Transferase</keyword>
<dbReference type="EC" id="2.3.1.-" evidence="5"/>
<dbReference type="CDD" id="cd07989">
    <property type="entry name" value="LPLAT_AGPAT-like"/>
    <property type="match status" value="1"/>
</dbReference>
<dbReference type="GO" id="GO:0003841">
    <property type="term" value="F:1-acylglycerol-3-phosphate O-acyltransferase activity"/>
    <property type="evidence" value="ECO:0007669"/>
    <property type="project" value="TreeGrafter"/>
</dbReference>
<protein>
    <submittedName>
        <fullName evidence="5">1-acyl-sn-glycerol-3-phosphate acyltransferase</fullName>
        <ecNumber evidence="5">2.3.1.-</ecNumber>
    </submittedName>
</protein>
<dbReference type="PANTHER" id="PTHR10434:SF11">
    <property type="entry name" value="1-ACYL-SN-GLYCEROL-3-PHOSPHATE ACYLTRANSFERASE"/>
    <property type="match status" value="1"/>
</dbReference>
<keyword evidence="6" id="KW-1185">Reference proteome</keyword>
<reference evidence="5 6" key="1">
    <citation type="submission" date="2019-02" db="EMBL/GenBank/DDBJ databases">
        <title>Deep-cultivation of Planctomycetes and their phenomic and genomic characterization uncovers novel biology.</title>
        <authorList>
            <person name="Wiegand S."/>
            <person name="Jogler M."/>
            <person name="Boedeker C."/>
            <person name="Pinto D."/>
            <person name="Vollmers J."/>
            <person name="Rivas-Marin E."/>
            <person name="Kohn T."/>
            <person name="Peeters S.H."/>
            <person name="Heuer A."/>
            <person name="Rast P."/>
            <person name="Oberbeckmann S."/>
            <person name="Bunk B."/>
            <person name="Jeske O."/>
            <person name="Meyerdierks A."/>
            <person name="Storesund J.E."/>
            <person name="Kallscheuer N."/>
            <person name="Luecker S."/>
            <person name="Lage O.M."/>
            <person name="Pohl T."/>
            <person name="Merkel B.J."/>
            <person name="Hornburger P."/>
            <person name="Mueller R.-W."/>
            <person name="Bruemmer F."/>
            <person name="Labrenz M."/>
            <person name="Spormann A.M."/>
            <person name="Op den Camp H."/>
            <person name="Overmann J."/>
            <person name="Amann R."/>
            <person name="Jetten M.S.M."/>
            <person name="Mascher T."/>
            <person name="Medema M.H."/>
            <person name="Devos D.P."/>
            <person name="Kaster A.-K."/>
            <person name="Ovreas L."/>
            <person name="Rohde M."/>
            <person name="Galperin M.Y."/>
            <person name="Jogler C."/>
        </authorList>
    </citation>
    <scope>NUCLEOTIDE SEQUENCE [LARGE SCALE GENOMIC DNA]</scope>
    <source>
        <strain evidence="5 6">Mal48</strain>
    </source>
</reference>
<dbReference type="PANTHER" id="PTHR10434">
    <property type="entry name" value="1-ACYL-SN-GLYCEROL-3-PHOSPHATE ACYLTRANSFERASE"/>
    <property type="match status" value="1"/>
</dbReference>
<evidence type="ECO:0000313" key="6">
    <source>
        <dbReference type="Proteomes" id="UP000315724"/>
    </source>
</evidence>
<feature type="domain" description="Phospholipid/glycerol acyltransferase" evidence="4">
    <location>
        <begin position="47"/>
        <end position="159"/>
    </location>
</feature>
<dbReference type="AlphaFoldDB" id="A0A517QQZ7"/>
<dbReference type="Proteomes" id="UP000315724">
    <property type="component" value="Chromosome"/>
</dbReference>
<dbReference type="OrthoDB" id="9803035at2"/>
<dbReference type="SMART" id="SM00563">
    <property type="entry name" value="PlsC"/>
    <property type="match status" value="1"/>
</dbReference>
<sequence length="229" mass="26237">MTDTETLPNPNRRNCVWRFIQILFQIFCATWLRLRVRGKEHLPKEGALLLANHQSFLDPLLIGVHLQRPVSYLARDSLFRIPVIGWILKKTYVMSIRRESAGTESLRKSIARLEHGFYVGMFPEGTRSADGEIGELKPGFVALIRRAKVPIIPVGIAGAFEALPRKSLWIRPVKVRVVFGEPISVETIQELSEKGRRDEFLKLVHQRLIDCHHEAVEWRTDKVDPATKS</sequence>
<evidence type="ECO:0000259" key="4">
    <source>
        <dbReference type="SMART" id="SM00563"/>
    </source>
</evidence>
<dbReference type="RefSeq" id="WP_145201370.1">
    <property type="nucleotide sequence ID" value="NZ_CP036267.1"/>
</dbReference>
<name>A0A517QQZ7_9PLAN</name>
<keyword evidence="3 5" id="KW-0012">Acyltransferase</keyword>
<dbReference type="EMBL" id="CP036267">
    <property type="protein sequence ID" value="QDT34054.1"/>
    <property type="molecule type" value="Genomic_DNA"/>
</dbReference>
<comment type="pathway">
    <text evidence="1">Lipid metabolism.</text>
</comment>
<dbReference type="Pfam" id="PF01553">
    <property type="entry name" value="Acyltransferase"/>
    <property type="match status" value="1"/>
</dbReference>
<dbReference type="InterPro" id="IPR002123">
    <property type="entry name" value="Plipid/glycerol_acylTrfase"/>
</dbReference>
<gene>
    <name evidence="5" type="primary">plsC</name>
    <name evidence="5" type="ORF">Mal48_33130</name>
</gene>
<organism evidence="5 6">
    <name type="scientific">Thalassoglobus polymorphus</name>
    <dbReference type="NCBI Taxonomy" id="2527994"/>
    <lineage>
        <taxon>Bacteria</taxon>
        <taxon>Pseudomonadati</taxon>
        <taxon>Planctomycetota</taxon>
        <taxon>Planctomycetia</taxon>
        <taxon>Planctomycetales</taxon>
        <taxon>Planctomycetaceae</taxon>
        <taxon>Thalassoglobus</taxon>
    </lineage>
</organism>
<dbReference type="KEGG" id="tpol:Mal48_33130"/>